<reference evidence="2 3" key="1">
    <citation type="journal article" date="2013" name="Nat. Commun.">
        <title>Genome analysis reveals insights into physiology and longevity of the Brandt's bat Myotis brandtii.</title>
        <authorList>
            <person name="Seim I."/>
            <person name="Fang X."/>
            <person name="Xiong Z."/>
            <person name="Lobanov A.V."/>
            <person name="Huang Z."/>
            <person name="Ma S."/>
            <person name="Feng Y."/>
            <person name="Turanov A.A."/>
            <person name="Zhu Y."/>
            <person name="Lenz T.L."/>
            <person name="Gerashchenko M.V."/>
            <person name="Fan D."/>
            <person name="Hee Yim S."/>
            <person name="Yao X."/>
            <person name="Jordan D."/>
            <person name="Xiong Y."/>
            <person name="Ma Y."/>
            <person name="Lyapunov A.N."/>
            <person name="Chen G."/>
            <person name="Kulakova O.I."/>
            <person name="Sun Y."/>
            <person name="Lee S.G."/>
            <person name="Bronson R.T."/>
            <person name="Moskalev A.A."/>
            <person name="Sunyaev S.R."/>
            <person name="Zhang G."/>
            <person name="Krogh A."/>
            <person name="Wang J."/>
            <person name="Gladyshev V.N."/>
        </authorList>
    </citation>
    <scope>NUCLEOTIDE SEQUENCE [LARGE SCALE GENOMIC DNA]</scope>
</reference>
<gene>
    <name evidence="2" type="ORF">D623_10016912</name>
</gene>
<evidence type="ECO:0000256" key="1">
    <source>
        <dbReference type="SAM" id="MobiDB-lite"/>
    </source>
</evidence>
<accession>S7MU68</accession>
<evidence type="ECO:0000313" key="2">
    <source>
        <dbReference type="EMBL" id="EPQ06885.1"/>
    </source>
</evidence>
<protein>
    <submittedName>
        <fullName evidence="2">Zinc finger protein 827</fullName>
    </submittedName>
</protein>
<keyword evidence="3" id="KW-1185">Reference proteome</keyword>
<dbReference type="Proteomes" id="UP000052978">
    <property type="component" value="Unassembled WGS sequence"/>
</dbReference>
<evidence type="ECO:0000313" key="3">
    <source>
        <dbReference type="Proteomes" id="UP000052978"/>
    </source>
</evidence>
<organism evidence="2 3">
    <name type="scientific">Myotis brandtii</name>
    <name type="common">Brandt's bat</name>
    <dbReference type="NCBI Taxonomy" id="109478"/>
    <lineage>
        <taxon>Eukaryota</taxon>
        <taxon>Metazoa</taxon>
        <taxon>Chordata</taxon>
        <taxon>Craniata</taxon>
        <taxon>Vertebrata</taxon>
        <taxon>Euteleostomi</taxon>
        <taxon>Mammalia</taxon>
        <taxon>Eutheria</taxon>
        <taxon>Laurasiatheria</taxon>
        <taxon>Chiroptera</taxon>
        <taxon>Yangochiroptera</taxon>
        <taxon>Vespertilionidae</taxon>
        <taxon>Myotis</taxon>
    </lineage>
</organism>
<proteinExistence type="predicted"/>
<sequence>MLPSGYLFSGASPLSGWRLVDDECAPPGSSRKHSVDISLFLLLRQVHQHQDRGETFQCQLCPFTSSRHFSLKLHMRCHQHFLRTEAKVKEEIPDPDVKGSPHLSDSACLGQHREAGGTELVGTMMPASTPERTSQGGAGVSPLLVKEEPKEDNGLPASFPLNAADRPANHTKLKDPSEYVANSASALFSQDISVKMASDFLMKLSAANQKEPMNLNFQVKEEPQEEEALSASLPRSSYVFSPESEVSAPSISEDTLKAQEGKGSGLRRDMSVKAASELLMKLSAESYKESQAMKIKEEPMEVDIQDSHVSISPSRNVGYSTLIGREKTEPLQKLPEGRVPPERNLFSQDISVKMASELLFQLSEKVSKEHNHTKENTIRTTTSSVLLWHLTQNRLGVLVFTVALGEGWQTGCSVGSELPVGPQM</sequence>
<dbReference type="AlphaFoldDB" id="S7MU68"/>
<name>S7MU68_MYOBR</name>
<feature type="compositionally biased region" description="Basic and acidic residues" evidence="1">
    <location>
        <begin position="254"/>
        <end position="265"/>
    </location>
</feature>
<dbReference type="EMBL" id="KE162068">
    <property type="protein sequence ID" value="EPQ06885.1"/>
    <property type="molecule type" value="Genomic_DNA"/>
</dbReference>
<feature type="region of interest" description="Disordered" evidence="1">
    <location>
        <begin position="244"/>
        <end position="265"/>
    </location>
</feature>